<keyword evidence="3" id="KW-0472">Membrane</keyword>
<dbReference type="EMBL" id="BAABJO010000016">
    <property type="protein sequence ID" value="GAA5127367.1"/>
    <property type="molecule type" value="Genomic_DNA"/>
</dbReference>
<proteinExistence type="predicted"/>
<evidence type="ECO:0000313" key="7">
    <source>
        <dbReference type="EMBL" id="GAA5127367.1"/>
    </source>
</evidence>
<dbReference type="PANTHER" id="PTHR43649">
    <property type="entry name" value="ARABINOSE-BINDING PROTEIN-RELATED"/>
    <property type="match status" value="1"/>
</dbReference>
<organism evidence="7 8">
    <name type="scientific">Pseudonocardia adelaidensis</name>
    <dbReference type="NCBI Taxonomy" id="648754"/>
    <lineage>
        <taxon>Bacteria</taxon>
        <taxon>Bacillati</taxon>
        <taxon>Actinomycetota</taxon>
        <taxon>Actinomycetes</taxon>
        <taxon>Pseudonocardiales</taxon>
        <taxon>Pseudonocardiaceae</taxon>
        <taxon>Pseudonocardia</taxon>
    </lineage>
</organism>
<protein>
    <submittedName>
        <fullName evidence="7">ABC transporter substrate-binding protein</fullName>
    </submittedName>
</protein>
<comment type="caution">
    <text evidence="7">The sequence shown here is derived from an EMBL/GenBank/DDBJ whole genome shotgun (WGS) entry which is preliminary data.</text>
</comment>
<keyword evidence="1" id="KW-1003">Cell membrane</keyword>
<gene>
    <name evidence="7" type="ORF">GCM10023320_44650</name>
</gene>
<keyword evidence="5" id="KW-0449">Lipoprotein</keyword>
<dbReference type="PROSITE" id="PS51257">
    <property type="entry name" value="PROKAR_LIPOPROTEIN"/>
    <property type="match status" value="1"/>
</dbReference>
<name>A0ABP9NP29_9PSEU</name>
<feature type="chain" id="PRO_5045709830" evidence="6">
    <location>
        <begin position="29"/>
        <end position="432"/>
    </location>
</feature>
<evidence type="ECO:0000256" key="5">
    <source>
        <dbReference type="ARBA" id="ARBA00023288"/>
    </source>
</evidence>
<keyword evidence="8" id="KW-1185">Reference proteome</keyword>
<dbReference type="Gene3D" id="3.40.190.10">
    <property type="entry name" value="Periplasmic binding protein-like II"/>
    <property type="match status" value="2"/>
</dbReference>
<dbReference type="InterPro" id="IPR050490">
    <property type="entry name" value="Bact_solute-bd_prot1"/>
</dbReference>
<evidence type="ECO:0000256" key="4">
    <source>
        <dbReference type="ARBA" id="ARBA00023139"/>
    </source>
</evidence>
<evidence type="ECO:0000256" key="2">
    <source>
        <dbReference type="ARBA" id="ARBA00022729"/>
    </source>
</evidence>
<dbReference type="InterPro" id="IPR006059">
    <property type="entry name" value="SBP"/>
</dbReference>
<dbReference type="RefSeq" id="WP_345607201.1">
    <property type="nucleotide sequence ID" value="NZ_BAABJO010000016.1"/>
</dbReference>
<reference evidence="8" key="1">
    <citation type="journal article" date="2019" name="Int. J. Syst. Evol. Microbiol.">
        <title>The Global Catalogue of Microorganisms (GCM) 10K type strain sequencing project: providing services to taxonomists for standard genome sequencing and annotation.</title>
        <authorList>
            <consortium name="The Broad Institute Genomics Platform"/>
            <consortium name="The Broad Institute Genome Sequencing Center for Infectious Disease"/>
            <person name="Wu L."/>
            <person name="Ma J."/>
        </authorList>
    </citation>
    <scope>NUCLEOTIDE SEQUENCE [LARGE SCALE GENOMIC DNA]</scope>
    <source>
        <strain evidence="8">JCM 18302</strain>
    </source>
</reference>
<sequence length="432" mass="46934">MSSALSRRRFLGGSMALAAGAAVGPFLAACGGGSDGPVTEIDALLITGGDRYPAYWEKVTSAFTQQTGITVKYDLLQFTPLTSKEITLAAARSTQYDVYSTHTAQIGAFFPHFEPLNNYFDQADLADFFPVAIQYMTNPASGELAAIPRNMDARTQYYRRDLYEAAGVQPATTWEELVSVGQRLTSGGQFGLVLPGQGDPAQRQFADFLWQAGGEWLDQNNNVTFNSPAGVEALTFYRDLIQQYRVTPSDVVTYQWNENSAGFTNGTCAAVFDWPGAYASFGDPSLSTVSDKYATAPMPSHKTGTSCAISHGLAINKYSRKKDAAAQFLKFTVTPEALVDQYAEFKNYPSRRSTAEQVTSQAQGMEHQWLADLRTTIDNGKEWPKVPGFDKVSTVVQTAVQNALSDQMSPQAALDAAAAESTRILQQAGALR</sequence>
<dbReference type="Pfam" id="PF01547">
    <property type="entry name" value="SBP_bac_1"/>
    <property type="match status" value="1"/>
</dbReference>
<evidence type="ECO:0000313" key="8">
    <source>
        <dbReference type="Proteomes" id="UP001500804"/>
    </source>
</evidence>
<dbReference type="SUPFAM" id="SSF53850">
    <property type="entry name" value="Periplasmic binding protein-like II"/>
    <property type="match status" value="1"/>
</dbReference>
<accession>A0ABP9NP29</accession>
<dbReference type="PROSITE" id="PS51318">
    <property type="entry name" value="TAT"/>
    <property type="match status" value="1"/>
</dbReference>
<dbReference type="PANTHER" id="PTHR43649:SF33">
    <property type="entry name" value="POLYGALACTURONAN_RHAMNOGALACTURONAN-BINDING PROTEIN YTCQ"/>
    <property type="match status" value="1"/>
</dbReference>
<evidence type="ECO:0000256" key="6">
    <source>
        <dbReference type="SAM" id="SignalP"/>
    </source>
</evidence>
<evidence type="ECO:0000256" key="3">
    <source>
        <dbReference type="ARBA" id="ARBA00023136"/>
    </source>
</evidence>
<dbReference type="Proteomes" id="UP001500804">
    <property type="component" value="Unassembled WGS sequence"/>
</dbReference>
<keyword evidence="2 6" id="KW-0732">Signal</keyword>
<dbReference type="InterPro" id="IPR006311">
    <property type="entry name" value="TAT_signal"/>
</dbReference>
<evidence type="ECO:0000256" key="1">
    <source>
        <dbReference type="ARBA" id="ARBA00022475"/>
    </source>
</evidence>
<feature type="signal peptide" evidence="6">
    <location>
        <begin position="1"/>
        <end position="28"/>
    </location>
</feature>
<keyword evidence="4" id="KW-0564">Palmitate</keyword>